<dbReference type="Proteomes" id="UP000015993">
    <property type="component" value="Unassembled WGS sequence"/>
</dbReference>
<proteinExistence type="predicted"/>
<accession>G5GA02</accession>
<dbReference type="HOGENOM" id="CLU_083590_1_0_10"/>
<organism evidence="2 3">
    <name type="scientific">Alloprevotella rava F0323</name>
    <dbReference type="NCBI Taxonomy" id="679199"/>
    <lineage>
        <taxon>Bacteria</taxon>
        <taxon>Pseudomonadati</taxon>
        <taxon>Bacteroidota</taxon>
        <taxon>Bacteroidia</taxon>
        <taxon>Bacteroidales</taxon>
        <taxon>Prevotellaceae</taxon>
        <taxon>Alloprevotella</taxon>
    </lineage>
</organism>
<protein>
    <recommendedName>
        <fullName evidence="4">Outer membrane protein beta-barrel domain-containing protein</fullName>
    </recommendedName>
</protein>
<dbReference type="PROSITE" id="PS51257">
    <property type="entry name" value="PROKAR_LIPOPROTEIN"/>
    <property type="match status" value="1"/>
</dbReference>
<dbReference type="STRING" id="679199.HMPREF9332_00403"/>
<name>G5GA02_9BACT</name>
<feature type="chain" id="PRO_5003476944" description="Outer membrane protein beta-barrel domain-containing protein" evidence="1">
    <location>
        <begin position="22"/>
        <end position="233"/>
    </location>
</feature>
<evidence type="ECO:0008006" key="4">
    <source>
        <dbReference type="Google" id="ProtNLM"/>
    </source>
</evidence>
<evidence type="ECO:0000313" key="2">
    <source>
        <dbReference type="EMBL" id="EHG24202.1"/>
    </source>
</evidence>
<feature type="signal peptide" evidence="1">
    <location>
        <begin position="1"/>
        <end position="21"/>
    </location>
</feature>
<dbReference type="EMBL" id="ACZK01000010">
    <property type="protein sequence ID" value="EHG24202.1"/>
    <property type="molecule type" value="Genomic_DNA"/>
</dbReference>
<dbReference type="AlphaFoldDB" id="G5GA02"/>
<dbReference type="InterPro" id="IPR046111">
    <property type="entry name" value="DUF6048"/>
</dbReference>
<sequence length="233" mass="26145">MRILRIFVFSCVLFSSCALSAAAMVRDTIQTQPRPIALEPATKKEPLLAGCSVGFDVCGTVMTLVTPFGQYEGMFRVNLKKRFFPTAELGLGVSNHTDETSNIKYKTASPYLRLGVDYNFLKDRHSGNRLFGGIRLAYTSYKFDLSAPDLKDPIYGTTVPFNLIGIKGNMLWSEVMFGVEAKIWKFFHVGWSVRYKLRLHESKTEVDNAWYVPGYGRYGSNGLGGSFNVVFDI</sequence>
<keyword evidence="1" id="KW-0732">Signal</keyword>
<comment type="caution">
    <text evidence="2">The sequence shown here is derived from an EMBL/GenBank/DDBJ whole genome shotgun (WGS) entry which is preliminary data.</text>
</comment>
<dbReference type="Pfam" id="PF19515">
    <property type="entry name" value="DUF6048"/>
    <property type="match status" value="1"/>
</dbReference>
<keyword evidence="3" id="KW-1185">Reference proteome</keyword>
<gene>
    <name evidence="2" type="ORF">HMPREF9332_00403</name>
</gene>
<evidence type="ECO:0000313" key="3">
    <source>
        <dbReference type="Proteomes" id="UP000015993"/>
    </source>
</evidence>
<reference evidence="2 3" key="1">
    <citation type="submission" date="2011-08" db="EMBL/GenBank/DDBJ databases">
        <title>The Genome Sequence of Prevotella sp. oral taxon 302 str. F0323.</title>
        <authorList>
            <consortium name="The Broad Institute Genome Sequencing Platform"/>
            <person name="Earl A."/>
            <person name="Ward D."/>
            <person name="Feldgarden M."/>
            <person name="Gevers D."/>
            <person name="Izard J."/>
            <person name="Blanton J.M."/>
            <person name="Baranova O.V."/>
            <person name="Tanner A.C."/>
            <person name="Dewhirst F.E."/>
            <person name="Young S.K."/>
            <person name="Zeng Q."/>
            <person name="Gargeya S."/>
            <person name="Fitzgerald M."/>
            <person name="Haas B."/>
            <person name="Abouelleil A."/>
            <person name="Alvarado L."/>
            <person name="Arachchi H.M."/>
            <person name="Berlin A."/>
            <person name="Brown A."/>
            <person name="Chapman S.B."/>
            <person name="Chen Z."/>
            <person name="Dunbar C."/>
            <person name="Freedman E."/>
            <person name="Gearin G."/>
            <person name="Gellesch M."/>
            <person name="Goldberg J."/>
            <person name="Griggs A."/>
            <person name="Gujja S."/>
            <person name="Heiman D."/>
            <person name="Howarth C."/>
            <person name="Larson L."/>
            <person name="Lui A."/>
            <person name="MacDonald P.J.P."/>
            <person name="Montmayeur A."/>
            <person name="Murphy C."/>
            <person name="Neiman D."/>
            <person name="Pearson M."/>
            <person name="Priest M."/>
            <person name="Roberts A."/>
            <person name="Saif S."/>
            <person name="Shea T."/>
            <person name="Shenoy N."/>
            <person name="Sisk P."/>
            <person name="Stolte C."/>
            <person name="Sykes S."/>
            <person name="Wortman J."/>
            <person name="Nusbaum C."/>
            <person name="Birren B."/>
        </authorList>
    </citation>
    <scope>NUCLEOTIDE SEQUENCE [LARGE SCALE GENOMIC DNA]</scope>
    <source>
        <strain evidence="2 3">F0323</strain>
    </source>
</reference>
<evidence type="ECO:0000256" key="1">
    <source>
        <dbReference type="SAM" id="SignalP"/>
    </source>
</evidence>
<dbReference type="eggNOG" id="ENOG502Z9BE">
    <property type="taxonomic scope" value="Bacteria"/>
</dbReference>